<dbReference type="KEGG" id="epa:110253929"/>
<proteinExistence type="predicted"/>
<evidence type="ECO:0000313" key="4">
    <source>
        <dbReference type="Proteomes" id="UP000887567"/>
    </source>
</evidence>
<reference evidence="3" key="1">
    <citation type="submission" date="2022-11" db="UniProtKB">
        <authorList>
            <consortium name="EnsemblMetazoa"/>
        </authorList>
    </citation>
    <scope>IDENTIFICATION</scope>
</reference>
<evidence type="ECO:0000256" key="1">
    <source>
        <dbReference type="SAM" id="MobiDB-lite"/>
    </source>
</evidence>
<dbReference type="EnsemblMetazoa" id="XM_021060879.2">
    <property type="protein sequence ID" value="XP_020916538.1"/>
    <property type="gene ID" value="LOC110253929"/>
</dbReference>
<protein>
    <submittedName>
        <fullName evidence="3">Uncharacterized protein</fullName>
    </submittedName>
</protein>
<keyword evidence="2" id="KW-0732">Signal</keyword>
<accession>A0A913Y9W2</accession>
<dbReference type="RefSeq" id="XP_020916538.1">
    <property type="nucleotide sequence ID" value="XM_021060879.2"/>
</dbReference>
<dbReference type="AlphaFoldDB" id="A0A913Y9W2"/>
<keyword evidence="4" id="KW-1185">Reference proteome</keyword>
<name>A0A913Y9W2_EXADI</name>
<evidence type="ECO:0000256" key="2">
    <source>
        <dbReference type="SAM" id="SignalP"/>
    </source>
</evidence>
<organism evidence="3 4">
    <name type="scientific">Exaiptasia diaphana</name>
    <name type="common">Tropical sea anemone</name>
    <name type="synonym">Aiptasia pulchella</name>
    <dbReference type="NCBI Taxonomy" id="2652724"/>
    <lineage>
        <taxon>Eukaryota</taxon>
        <taxon>Metazoa</taxon>
        <taxon>Cnidaria</taxon>
        <taxon>Anthozoa</taxon>
        <taxon>Hexacorallia</taxon>
        <taxon>Actiniaria</taxon>
        <taxon>Aiptasiidae</taxon>
        <taxon>Exaiptasia</taxon>
    </lineage>
</organism>
<feature type="compositionally biased region" description="Basic and acidic residues" evidence="1">
    <location>
        <begin position="24"/>
        <end position="46"/>
    </location>
</feature>
<dbReference type="Proteomes" id="UP000887567">
    <property type="component" value="Unplaced"/>
</dbReference>
<evidence type="ECO:0000313" key="3">
    <source>
        <dbReference type="EnsemblMetazoa" id="XP_020916538.1"/>
    </source>
</evidence>
<feature type="compositionally biased region" description="Acidic residues" evidence="1">
    <location>
        <begin position="47"/>
        <end position="60"/>
    </location>
</feature>
<feature type="chain" id="PRO_5037709303" evidence="2">
    <location>
        <begin position="20"/>
        <end position="128"/>
    </location>
</feature>
<feature type="signal peptide" evidence="2">
    <location>
        <begin position="1"/>
        <end position="19"/>
    </location>
</feature>
<sequence length="128" mass="14503">MKLSLTLLVIFGLVAFIGAAPAEEKREIPEELKPEDDLPAKEQDKAAEDEDEDIPEDELSELTTADDAPLEGLDMQDVFEDPKRKSKHICEYLIGVIYEQKMMRLLKRPRSSWGKNRALISVPSFDIS</sequence>
<feature type="region of interest" description="Disordered" evidence="1">
    <location>
        <begin position="24"/>
        <end position="77"/>
    </location>
</feature>
<dbReference type="GeneID" id="110253929"/>